<proteinExistence type="predicted"/>
<keyword evidence="2" id="KW-1185">Reference proteome</keyword>
<organism evidence="1 2">
    <name type="scientific">Cesiribacter andamanensis AMV16</name>
    <dbReference type="NCBI Taxonomy" id="1279009"/>
    <lineage>
        <taxon>Bacteria</taxon>
        <taxon>Pseudomonadati</taxon>
        <taxon>Bacteroidota</taxon>
        <taxon>Cytophagia</taxon>
        <taxon>Cytophagales</taxon>
        <taxon>Cesiribacteraceae</taxon>
        <taxon>Cesiribacter</taxon>
    </lineage>
</organism>
<dbReference type="eggNOG" id="COG1629">
    <property type="taxonomic scope" value="Bacteria"/>
</dbReference>
<sequence length="161" mass="17344">MSFLLLGVMTSAWAQRTVTGRVTSQAEGEGLPGVAVRLKNGTGGTVTDMDGNYRIEVPSDNAILVFSFIGYTAKEEAVGTRTTINIQLSEDVEQLQEVVVTGYSASSRQALVSSVSAVGEKELKMCPCLMLTRCYRVKLLVYSLLLAVDSQELPPTFVCVV</sequence>
<evidence type="ECO:0000313" key="1">
    <source>
        <dbReference type="EMBL" id="EMR04434.1"/>
    </source>
</evidence>
<accession>M7P1E2</accession>
<dbReference type="AlphaFoldDB" id="M7P1E2"/>
<evidence type="ECO:0000313" key="2">
    <source>
        <dbReference type="Proteomes" id="UP000011910"/>
    </source>
</evidence>
<dbReference type="InterPro" id="IPR008969">
    <property type="entry name" value="CarboxyPept-like_regulatory"/>
</dbReference>
<reference evidence="1 2" key="1">
    <citation type="journal article" date="2013" name="Genome Announc.">
        <title>Draft Genome Sequence of Cesiribacter andamanensis Strain AMV16T, Isolated from a Soil Sample from a Mud Volcano in the Andaman Islands, India.</title>
        <authorList>
            <person name="Shivaji S."/>
            <person name="Ara S."/>
            <person name="Begum Z."/>
            <person name="Srinivas T.N."/>
            <person name="Singh A."/>
            <person name="Kumar Pinnaka A."/>
        </authorList>
    </citation>
    <scope>NUCLEOTIDE SEQUENCE [LARGE SCALE GENOMIC DNA]</scope>
    <source>
        <strain evidence="1 2">AMV16</strain>
    </source>
</reference>
<dbReference type="STRING" id="1279009.ADICEAN_00468"/>
<dbReference type="Gene3D" id="2.60.40.1120">
    <property type="entry name" value="Carboxypeptidase-like, regulatory domain"/>
    <property type="match status" value="1"/>
</dbReference>
<dbReference type="Pfam" id="PF13715">
    <property type="entry name" value="CarbopepD_reg_2"/>
    <property type="match status" value="1"/>
</dbReference>
<protein>
    <submittedName>
        <fullName evidence="1">TonB-linked outer membrane protein, SusC/RagA family</fullName>
    </submittedName>
</protein>
<name>M7P1E2_9BACT</name>
<dbReference type="SUPFAM" id="SSF49464">
    <property type="entry name" value="Carboxypeptidase regulatory domain-like"/>
    <property type="match status" value="1"/>
</dbReference>
<comment type="caution">
    <text evidence="1">The sequence shown here is derived from an EMBL/GenBank/DDBJ whole genome shotgun (WGS) entry which is preliminary data.</text>
</comment>
<gene>
    <name evidence="1" type="ORF">ADICEAN_00468</name>
</gene>
<dbReference type="EMBL" id="AODQ01000006">
    <property type="protein sequence ID" value="EMR04434.1"/>
    <property type="molecule type" value="Genomic_DNA"/>
</dbReference>
<dbReference type="Proteomes" id="UP000011910">
    <property type="component" value="Unassembled WGS sequence"/>
</dbReference>